<dbReference type="AlphaFoldDB" id="A0A1M7QDD4"/>
<sequence length="893" mass="97430">MLGESTETRRELRAWGSDLLGAAHRATDRLDAIERLLNEVIRTPSPARSTLDVLGRLNRSILERPVLGDPTLHADEHATLPTVEQAYITPRLRVAVADRSARPSDERWWAEQPLVADTELFLAGYLCSPESAGSPLLVLGLPGAGKSMLTQMLAARLPVSGWTPVRVPLRHVRADAAVSTQIQEALDSEGHGRLRWPHIADDAEAAGTTRVVVLDGLDELMQASGASQSRYLFEVAEFQDREAAMGRPVATVVTSRTVMADRVQIPPGTIIVRLEGFDDAQVERWVAIWNALNHPRSFRALPPPSELPAGLAELTRQPLLLLLVALYTADPDAPPLTAGVTTVALYDQLITHFLRREALKESGRDLSPETLMADRRRSLTLAAFAMVNRGRPYATGPELERDLGAFLGASPSRAHELQEPLDHTVRTVGRFFFVHASGERQGGSHELPPTYEFLHSTFGEYLVAAHLAAQLQFLRQAYAQASGLGFAAAPDSNGLRALLSHEPLLKFPRVLELIGEVCSDVSDVLRALVAGARNQLGPWTPAAYNPSGRDTIDHYAIYTLNLVSLLAQLESPVPVSSFAPAGVDTGQWWRSLVRQWRAGLDDEAWLAVAGSLTIRPGWVLERASSRGHLGTRPADWAARGEARLLGDLRVDAHLSAGAAAWRGTIPDDPEVAAVFAGLVEMQLHGVVQPRTLRAAVRLIDENPTAPTVLFDLLLTVVTRTSVWLTLIAPHAATIDRERVLALIAHQVWAWGQYRAAIGEPDPDEVTGQTWFEVGIEAILPVDRPFDTEAYFLAATDPATASFRLTSGWEGLPGSIVNPHPFHFGTRGPDEDRYRGGDSVPSVDAAAATVPLTVHFPEDEDMTAWNTLVADVVALARRRRLARRTRFPSDDADA</sequence>
<proteinExistence type="predicted"/>
<dbReference type="STRING" id="134849.SAMN05443668_104475"/>
<evidence type="ECO:0008006" key="3">
    <source>
        <dbReference type="Google" id="ProtNLM"/>
    </source>
</evidence>
<accession>A0A1M7QDD4</accession>
<protein>
    <recommendedName>
        <fullName evidence="3">AAA+ ATPase domain-containing protein</fullName>
    </recommendedName>
</protein>
<evidence type="ECO:0000313" key="1">
    <source>
        <dbReference type="EMBL" id="SHN28578.1"/>
    </source>
</evidence>
<keyword evidence="2" id="KW-1185">Reference proteome</keyword>
<organism evidence="1 2">
    <name type="scientific">Cryptosporangium aurantiacum</name>
    <dbReference type="NCBI Taxonomy" id="134849"/>
    <lineage>
        <taxon>Bacteria</taxon>
        <taxon>Bacillati</taxon>
        <taxon>Actinomycetota</taxon>
        <taxon>Actinomycetes</taxon>
        <taxon>Cryptosporangiales</taxon>
        <taxon>Cryptosporangiaceae</taxon>
        <taxon>Cryptosporangium</taxon>
    </lineage>
</organism>
<dbReference type="EMBL" id="FRCS01000004">
    <property type="protein sequence ID" value="SHN28578.1"/>
    <property type="molecule type" value="Genomic_DNA"/>
</dbReference>
<dbReference type="InterPro" id="IPR027417">
    <property type="entry name" value="P-loop_NTPase"/>
</dbReference>
<dbReference type="Gene3D" id="3.40.50.300">
    <property type="entry name" value="P-loop containing nucleotide triphosphate hydrolases"/>
    <property type="match status" value="1"/>
</dbReference>
<dbReference type="Proteomes" id="UP000184440">
    <property type="component" value="Unassembled WGS sequence"/>
</dbReference>
<name>A0A1M7QDD4_9ACTN</name>
<gene>
    <name evidence="1" type="ORF">SAMN05443668_104475</name>
</gene>
<evidence type="ECO:0000313" key="2">
    <source>
        <dbReference type="Proteomes" id="UP000184440"/>
    </source>
</evidence>
<reference evidence="1 2" key="1">
    <citation type="submission" date="2016-11" db="EMBL/GenBank/DDBJ databases">
        <authorList>
            <person name="Jaros S."/>
            <person name="Januszkiewicz K."/>
            <person name="Wedrychowicz H."/>
        </authorList>
    </citation>
    <scope>NUCLEOTIDE SEQUENCE [LARGE SCALE GENOMIC DNA]</scope>
    <source>
        <strain evidence="1 2">DSM 46144</strain>
    </source>
</reference>
<dbReference type="SUPFAM" id="SSF52540">
    <property type="entry name" value="P-loop containing nucleoside triphosphate hydrolases"/>
    <property type="match status" value="1"/>
</dbReference>